<sequence>MFMVFIHWKQRKPKKTKGPENKMASRKARACSPLAFCSLWWQYLCVDCFFYLKCHIFQ</sequence>
<evidence type="ECO:0000313" key="2">
    <source>
        <dbReference type="Proteomes" id="UP001140949"/>
    </source>
</evidence>
<dbReference type="Proteomes" id="UP001140949">
    <property type="component" value="Unassembled WGS sequence"/>
</dbReference>
<accession>A0AAX6F045</accession>
<evidence type="ECO:0000313" key="1">
    <source>
        <dbReference type="EMBL" id="KAJ6809807.1"/>
    </source>
</evidence>
<reference evidence="1" key="2">
    <citation type="submission" date="2023-04" db="EMBL/GenBank/DDBJ databases">
        <authorList>
            <person name="Bruccoleri R.E."/>
            <person name="Oakeley E.J."/>
            <person name="Faust A.-M."/>
            <person name="Dessus-Babus S."/>
            <person name="Altorfer M."/>
            <person name="Burckhardt D."/>
            <person name="Oertli M."/>
            <person name="Naumann U."/>
            <person name="Petersen F."/>
            <person name="Wong J."/>
        </authorList>
    </citation>
    <scope>NUCLEOTIDE SEQUENCE</scope>
    <source>
        <strain evidence="1">GSM-AAB239-AS_SAM_17_03QT</strain>
        <tissue evidence="1">Leaf</tissue>
    </source>
</reference>
<name>A0AAX6F045_IRIPA</name>
<gene>
    <name evidence="1" type="ORF">M6B38_159895</name>
</gene>
<organism evidence="1 2">
    <name type="scientific">Iris pallida</name>
    <name type="common">Sweet iris</name>
    <dbReference type="NCBI Taxonomy" id="29817"/>
    <lineage>
        <taxon>Eukaryota</taxon>
        <taxon>Viridiplantae</taxon>
        <taxon>Streptophyta</taxon>
        <taxon>Embryophyta</taxon>
        <taxon>Tracheophyta</taxon>
        <taxon>Spermatophyta</taxon>
        <taxon>Magnoliopsida</taxon>
        <taxon>Liliopsida</taxon>
        <taxon>Asparagales</taxon>
        <taxon>Iridaceae</taxon>
        <taxon>Iridoideae</taxon>
        <taxon>Irideae</taxon>
        <taxon>Iris</taxon>
    </lineage>
</organism>
<dbReference type="AlphaFoldDB" id="A0AAX6F045"/>
<dbReference type="EMBL" id="JANAVB010032964">
    <property type="protein sequence ID" value="KAJ6809807.1"/>
    <property type="molecule type" value="Genomic_DNA"/>
</dbReference>
<proteinExistence type="predicted"/>
<protein>
    <submittedName>
        <fullName evidence="1">Uncharacterized protein</fullName>
    </submittedName>
</protein>
<comment type="caution">
    <text evidence="1">The sequence shown here is derived from an EMBL/GenBank/DDBJ whole genome shotgun (WGS) entry which is preliminary data.</text>
</comment>
<keyword evidence="2" id="KW-1185">Reference proteome</keyword>
<reference evidence="1" key="1">
    <citation type="journal article" date="2023" name="GigaByte">
        <title>Genome assembly of the bearded iris, Iris pallida Lam.</title>
        <authorList>
            <person name="Bruccoleri R.E."/>
            <person name="Oakeley E.J."/>
            <person name="Faust A.M.E."/>
            <person name="Altorfer M."/>
            <person name="Dessus-Babus S."/>
            <person name="Burckhardt D."/>
            <person name="Oertli M."/>
            <person name="Naumann U."/>
            <person name="Petersen F."/>
            <person name="Wong J."/>
        </authorList>
    </citation>
    <scope>NUCLEOTIDE SEQUENCE</scope>
    <source>
        <strain evidence="1">GSM-AAB239-AS_SAM_17_03QT</strain>
    </source>
</reference>